<gene>
    <name evidence="1" type="ORF">GCM10009838_23490</name>
</gene>
<evidence type="ECO:0000313" key="2">
    <source>
        <dbReference type="Proteomes" id="UP001499854"/>
    </source>
</evidence>
<dbReference type="EMBL" id="BAAAQM010000010">
    <property type="protein sequence ID" value="GAA1965264.1"/>
    <property type="molecule type" value="Genomic_DNA"/>
</dbReference>
<sequence>MVESFPAAAVVRISRGTFDPARFAEVREVTAATSEYLIPAIKELPGLIAYHAGTSADGSVVHVSLWKSDKHAEQMGRLKEMIVDTRQAYVKAGVTFTPIVNYPIDWTI</sequence>
<organism evidence="1 2">
    <name type="scientific">Catenulispora subtropica</name>
    <dbReference type="NCBI Taxonomy" id="450798"/>
    <lineage>
        <taxon>Bacteria</taxon>
        <taxon>Bacillati</taxon>
        <taxon>Actinomycetota</taxon>
        <taxon>Actinomycetes</taxon>
        <taxon>Catenulisporales</taxon>
        <taxon>Catenulisporaceae</taxon>
        <taxon>Catenulispora</taxon>
    </lineage>
</organism>
<proteinExistence type="predicted"/>
<dbReference type="Proteomes" id="UP001499854">
    <property type="component" value="Unassembled WGS sequence"/>
</dbReference>
<protein>
    <recommendedName>
        <fullName evidence="3">ABM domain-containing protein</fullName>
    </recommendedName>
</protein>
<keyword evidence="2" id="KW-1185">Reference proteome</keyword>
<comment type="caution">
    <text evidence="1">The sequence shown here is derived from an EMBL/GenBank/DDBJ whole genome shotgun (WGS) entry which is preliminary data.</text>
</comment>
<accession>A0ABN2R8C3</accession>
<name>A0ABN2R8C3_9ACTN</name>
<reference evidence="1 2" key="1">
    <citation type="journal article" date="2019" name="Int. J. Syst. Evol. Microbiol.">
        <title>The Global Catalogue of Microorganisms (GCM) 10K type strain sequencing project: providing services to taxonomists for standard genome sequencing and annotation.</title>
        <authorList>
            <consortium name="The Broad Institute Genomics Platform"/>
            <consortium name="The Broad Institute Genome Sequencing Center for Infectious Disease"/>
            <person name="Wu L."/>
            <person name="Ma J."/>
        </authorList>
    </citation>
    <scope>NUCLEOTIDE SEQUENCE [LARGE SCALE GENOMIC DNA]</scope>
    <source>
        <strain evidence="1 2">JCM 16013</strain>
    </source>
</reference>
<evidence type="ECO:0000313" key="1">
    <source>
        <dbReference type="EMBL" id="GAA1965264.1"/>
    </source>
</evidence>
<evidence type="ECO:0008006" key="3">
    <source>
        <dbReference type="Google" id="ProtNLM"/>
    </source>
</evidence>
<dbReference type="RefSeq" id="WP_344656991.1">
    <property type="nucleotide sequence ID" value="NZ_BAAAQM010000010.1"/>
</dbReference>